<sequence>MSRLSPERIARHAHDAGFRGEDLAIAVAVALAESGGDPRAHNPTPPDDSYGLWQINMLGSLGPARRRELGLGSDRELFDPAVNAAAARRISGDGRSWTPWSTYTSGAYRKHLDEARRGVKALGRNGSGGGDSGADGPGGRGGAGRRGGSGGSGGFSVDLGVLRDYARRTRNTADDLTALGRGHVREVRGVTEDSFGRIGRQSGFTEALDGFGAALRKQVKAVARNTDALASSASRAARSYQDQDDDVARSLRS</sequence>
<dbReference type="Proteomes" id="UP000671828">
    <property type="component" value="Chromosome"/>
</dbReference>
<feature type="compositionally biased region" description="Low complexity" evidence="1">
    <location>
        <begin position="230"/>
        <end position="239"/>
    </location>
</feature>
<evidence type="ECO:0000259" key="2">
    <source>
        <dbReference type="Pfam" id="PF18896"/>
    </source>
</evidence>
<feature type="region of interest" description="Disordered" evidence="1">
    <location>
        <begin position="121"/>
        <end position="151"/>
    </location>
</feature>
<dbReference type="GO" id="GO:0009306">
    <property type="term" value="P:protein secretion"/>
    <property type="evidence" value="ECO:0007669"/>
    <property type="project" value="InterPro"/>
</dbReference>
<dbReference type="EMBL" id="JAFBCL010000001">
    <property type="protein sequence ID" value="MBM7813997.1"/>
    <property type="molecule type" value="Genomic_DNA"/>
</dbReference>
<evidence type="ECO:0000313" key="6">
    <source>
        <dbReference type="Proteomes" id="UP001195724"/>
    </source>
</evidence>
<dbReference type="RefSeq" id="WP_204844566.1">
    <property type="nucleotide sequence ID" value="NZ_JAFBCL010000001.1"/>
</dbReference>
<name>A0A8T8HV08_9PSEU</name>
<feature type="domain" description="Transglycosylase SLT" evidence="2">
    <location>
        <begin position="11"/>
        <end position="102"/>
    </location>
</feature>
<organism evidence="4 5">
    <name type="scientific">Saccharothrix algeriensis</name>
    <dbReference type="NCBI Taxonomy" id="173560"/>
    <lineage>
        <taxon>Bacteria</taxon>
        <taxon>Bacillati</taxon>
        <taxon>Actinomycetota</taxon>
        <taxon>Actinomycetes</taxon>
        <taxon>Pseudonocardiales</taxon>
        <taxon>Pseudonocardiaceae</taxon>
        <taxon>Saccharothrix</taxon>
    </lineage>
</organism>
<dbReference type="AlphaFoldDB" id="A0A8T8HV08"/>
<protein>
    <submittedName>
        <fullName evidence="4">Transglycosylase SLT domain-containing protein</fullName>
    </submittedName>
</protein>
<evidence type="ECO:0000313" key="3">
    <source>
        <dbReference type="EMBL" id="MBM7813997.1"/>
    </source>
</evidence>
<dbReference type="InterPro" id="IPR043992">
    <property type="entry name" value="SLT_3"/>
</dbReference>
<dbReference type="Pfam" id="PF10824">
    <property type="entry name" value="T7SS_ESX_EspC"/>
    <property type="match status" value="1"/>
</dbReference>
<feature type="region of interest" description="Disordered" evidence="1">
    <location>
        <begin position="230"/>
        <end position="253"/>
    </location>
</feature>
<reference evidence="3 6" key="1">
    <citation type="submission" date="2021-01" db="EMBL/GenBank/DDBJ databases">
        <title>Sequencing the genomes of 1000 actinobacteria strains.</title>
        <authorList>
            <person name="Klenk H.-P."/>
        </authorList>
    </citation>
    <scope>NUCLEOTIDE SEQUENCE [LARGE SCALE GENOMIC DNA]</scope>
    <source>
        <strain evidence="3 6">DSM 44581</strain>
    </source>
</reference>
<evidence type="ECO:0000256" key="1">
    <source>
        <dbReference type="SAM" id="MobiDB-lite"/>
    </source>
</evidence>
<keyword evidence="6" id="KW-1185">Reference proteome</keyword>
<dbReference type="EMBL" id="CP072788">
    <property type="protein sequence ID" value="QTR02405.1"/>
    <property type="molecule type" value="Genomic_DNA"/>
</dbReference>
<accession>A0A8T8HV08</accession>
<gene>
    <name evidence="4" type="ORF">J7S33_25195</name>
    <name evidence="3" type="ORF">JOE68_004862</name>
</gene>
<feature type="compositionally biased region" description="Gly residues" evidence="1">
    <location>
        <begin position="125"/>
        <end position="151"/>
    </location>
</feature>
<dbReference type="Proteomes" id="UP001195724">
    <property type="component" value="Unassembled WGS sequence"/>
</dbReference>
<dbReference type="Gene3D" id="1.10.530.10">
    <property type="match status" value="1"/>
</dbReference>
<evidence type="ECO:0000313" key="5">
    <source>
        <dbReference type="Proteomes" id="UP000671828"/>
    </source>
</evidence>
<evidence type="ECO:0000313" key="4">
    <source>
        <dbReference type="EMBL" id="QTR02405.1"/>
    </source>
</evidence>
<dbReference type="InterPro" id="IPR022536">
    <property type="entry name" value="EspC"/>
</dbReference>
<dbReference type="Pfam" id="PF18896">
    <property type="entry name" value="SLT_3"/>
    <property type="match status" value="1"/>
</dbReference>
<dbReference type="SUPFAM" id="SSF53955">
    <property type="entry name" value="Lysozyme-like"/>
    <property type="match status" value="1"/>
</dbReference>
<dbReference type="InterPro" id="IPR023346">
    <property type="entry name" value="Lysozyme-like_dom_sf"/>
</dbReference>
<reference evidence="4" key="2">
    <citation type="submission" date="2021-04" db="EMBL/GenBank/DDBJ databases">
        <title>Saccharothrix algeriensis WGS.</title>
        <authorList>
            <person name="Stuskova K."/>
            <person name="Hakalova E."/>
            <person name="Tebbal A.B."/>
            <person name="Eichmeier A."/>
        </authorList>
    </citation>
    <scope>NUCLEOTIDE SEQUENCE</scope>
    <source>
        <strain evidence="4">NRRL B-24137</strain>
    </source>
</reference>
<proteinExistence type="predicted"/>